<evidence type="ECO:0000256" key="2">
    <source>
        <dbReference type="SAM" id="Phobius"/>
    </source>
</evidence>
<feature type="compositionally biased region" description="Low complexity" evidence="1">
    <location>
        <begin position="181"/>
        <end position="194"/>
    </location>
</feature>
<dbReference type="Proteomes" id="UP001214628">
    <property type="component" value="Chromosome 3"/>
</dbReference>
<dbReference type="AlphaFoldDB" id="A0AAF0JEZ7"/>
<feature type="compositionally biased region" description="Basic and acidic residues" evidence="1">
    <location>
        <begin position="157"/>
        <end position="166"/>
    </location>
</feature>
<evidence type="ECO:0000313" key="3">
    <source>
        <dbReference type="EMBL" id="WFD43904.1"/>
    </source>
</evidence>
<dbReference type="GO" id="GO:0030674">
    <property type="term" value="F:protein-macromolecule adaptor activity"/>
    <property type="evidence" value="ECO:0007669"/>
    <property type="project" value="TreeGrafter"/>
</dbReference>
<dbReference type="EMBL" id="CP118377">
    <property type="protein sequence ID" value="WFD43904.1"/>
    <property type="molecule type" value="Genomic_DNA"/>
</dbReference>
<accession>A0AAF0JEZ7</accession>
<dbReference type="GO" id="GO:0045046">
    <property type="term" value="P:protein import into peroxisome membrane"/>
    <property type="evidence" value="ECO:0007669"/>
    <property type="project" value="TreeGrafter"/>
</dbReference>
<organism evidence="3 4">
    <name type="scientific">Malassezia psittaci</name>
    <dbReference type="NCBI Taxonomy" id="1821823"/>
    <lineage>
        <taxon>Eukaryota</taxon>
        <taxon>Fungi</taxon>
        <taxon>Dikarya</taxon>
        <taxon>Basidiomycota</taxon>
        <taxon>Ustilaginomycotina</taxon>
        <taxon>Malasseziomycetes</taxon>
        <taxon>Malasseziales</taxon>
        <taxon>Malasseziaceae</taxon>
        <taxon>Malassezia</taxon>
    </lineage>
</organism>
<keyword evidence="4" id="KW-1185">Reference proteome</keyword>
<keyword evidence="2" id="KW-0472">Membrane</keyword>
<reference evidence="3" key="1">
    <citation type="submission" date="2023-02" db="EMBL/GenBank/DDBJ databases">
        <title>Mating type loci evolution in Malassezia.</title>
        <authorList>
            <person name="Coelho M.A."/>
        </authorList>
    </citation>
    <scope>NUCLEOTIDE SEQUENCE</scope>
    <source>
        <strain evidence="3">CBS 14136</strain>
    </source>
</reference>
<protein>
    <submittedName>
        <fullName evidence="3">Peroxin</fullName>
    </submittedName>
</protein>
<feature type="region of interest" description="Disordered" evidence="1">
    <location>
        <begin position="101"/>
        <end position="250"/>
    </location>
</feature>
<feature type="compositionally biased region" description="Polar residues" evidence="1">
    <location>
        <begin position="115"/>
        <end position="131"/>
    </location>
</feature>
<evidence type="ECO:0000256" key="1">
    <source>
        <dbReference type="SAM" id="MobiDB-lite"/>
    </source>
</evidence>
<proteinExistence type="predicted"/>
<feature type="transmembrane region" description="Helical" evidence="2">
    <location>
        <begin position="12"/>
        <end position="33"/>
    </location>
</feature>
<name>A0AAF0JEZ7_9BASI</name>
<dbReference type="Pfam" id="PF04882">
    <property type="entry name" value="Peroxin-3"/>
    <property type="match status" value="1"/>
</dbReference>
<feature type="compositionally biased region" description="Polar residues" evidence="1">
    <location>
        <begin position="228"/>
        <end position="238"/>
    </location>
</feature>
<sequence>MASNTPRGRQWLRRGLNVVAVTAGVLGGLYMLAQTALSKFNEMQEHLLRDRIARENLRRRFLQNQEDCNFTIMALLPTLSAQIFQKMDVDATRQELKQVIESSKQAAKRSLDPAPSTSDSASGAPPTMSTVQEKRSDSENESSQRDSAPGSSPNEEPITKSEKQTESQDAITTRPKHNRRSSTSSSVSETSETSHAAQGPERLYEAAPPPISTHARLPSAASVDHSELQTNDNNSSKPLPTPQGPTEEDFKQKKIKLWNEIKLQSFTRTFTTLYTLVFISLQTHIQLNMIGRRAYLIALESQASREAHLPLNSKQEEEDHHHIALDDGSGKSFNPLSIQQLEESPNDLLDQDTEKKFLTSSYWFLHKGWNTVAERVQAAVEAEIADMPLRTILTFEHFQGILHRIRDRLESSTVPTSKKELPGFLSRLGLRNVLFPELEQDERAMLIDAGAASSSAPASEIVTPQLRTLLDETKDYIDSPDFQRVFRVSCDRVFGLLTQNLGPSFGAQSLPQDLLHGTPDTMQLTSVSQADKPLELARILPLIVLQAQVAFNTSPNEYVESITESRELRALSVLTYTAWSNEIAP</sequence>
<feature type="compositionally biased region" description="Basic and acidic residues" evidence="1">
    <location>
        <begin position="132"/>
        <end position="144"/>
    </location>
</feature>
<dbReference type="PANTHER" id="PTHR28080">
    <property type="entry name" value="PEROXISOMAL BIOGENESIS FACTOR 3"/>
    <property type="match status" value="1"/>
</dbReference>
<evidence type="ECO:0000313" key="4">
    <source>
        <dbReference type="Proteomes" id="UP001214628"/>
    </source>
</evidence>
<dbReference type="InterPro" id="IPR006966">
    <property type="entry name" value="Peroxin-3"/>
</dbReference>
<keyword evidence="2" id="KW-0812">Transmembrane</keyword>
<dbReference type="GO" id="GO:0005778">
    <property type="term" value="C:peroxisomal membrane"/>
    <property type="evidence" value="ECO:0007669"/>
    <property type="project" value="InterPro"/>
</dbReference>
<keyword evidence="2" id="KW-1133">Transmembrane helix</keyword>
<gene>
    <name evidence="3" type="primary">PEX3</name>
    <name evidence="3" type="ORF">MPSI1_002569</name>
</gene>
<dbReference type="PANTHER" id="PTHR28080:SF1">
    <property type="entry name" value="PEROXISOMAL BIOGENESIS FACTOR 3"/>
    <property type="match status" value="1"/>
</dbReference>
<feature type="compositionally biased region" description="Polar residues" evidence="1">
    <location>
        <begin position="145"/>
        <end position="154"/>
    </location>
</feature>